<protein>
    <submittedName>
        <fullName evidence="1">Uncharacterized protein</fullName>
    </submittedName>
</protein>
<proteinExistence type="predicted"/>
<dbReference type="EMBL" id="VSSQ01004629">
    <property type="protein sequence ID" value="MPM26013.1"/>
    <property type="molecule type" value="Genomic_DNA"/>
</dbReference>
<organism evidence="1">
    <name type="scientific">bioreactor metagenome</name>
    <dbReference type="NCBI Taxonomy" id="1076179"/>
    <lineage>
        <taxon>unclassified sequences</taxon>
        <taxon>metagenomes</taxon>
        <taxon>ecological metagenomes</taxon>
    </lineage>
</organism>
<reference evidence="1" key="1">
    <citation type="submission" date="2019-08" db="EMBL/GenBank/DDBJ databases">
        <authorList>
            <person name="Kucharzyk K."/>
            <person name="Murdoch R.W."/>
            <person name="Higgins S."/>
            <person name="Loffler F."/>
        </authorList>
    </citation>
    <scope>NUCLEOTIDE SEQUENCE</scope>
</reference>
<accession>A0A644YHQ3</accession>
<comment type="caution">
    <text evidence="1">The sequence shown here is derived from an EMBL/GenBank/DDBJ whole genome shotgun (WGS) entry which is preliminary data.</text>
</comment>
<evidence type="ECO:0000313" key="1">
    <source>
        <dbReference type="EMBL" id="MPM26013.1"/>
    </source>
</evidence>
<sequence length="188" mass="19846">MLVESDVVIAHGVQHRPGRLIAQNGGVALHKGVQVFFRKEIAGDALNLVRRAAVQSGDSDAAGDVGRDGGNKGLLAGEHLTQNGDALLENGGAGRVDHAVEEGVDLLALDSLQIIAHRHIEHKPVRVAQAVYMSQHFAGAPRLHVFLECLRNIQLRGPLAVVALVVCQNAGLVNAGGQFRAVHLLNGL</sequence>
<gene>
    <name evidence="1" type="ORF">SDC9_72514</name>
</gene>
<name>A0A644YHQ3_9ZZZZ</name>
<dbReference type="AlphaFoldDB" id="A0A644YHQ3"/>